<dbReference type="InterPro" id="IPR032675">
    <property type="entry name" value="LRR_dom_sf"/>
</dbReference>
<feature type="region of interest" description="Disordered" evidence="3">
    <location>
        <begin position="311"/>
        <end position="417"/>
    </location>
</feature>
<evidence type="ECO:0008006" key="6">
    <source>
        <dbReference type="Google" id="ProtNLM"/>
    </source>
</evidence>
<feature type="compositionally biased region" description="Basic and acidic residues" evidence="3">
    <location>
        <begin position="321"/>
        <end position="340"/>
    </location>
</feature>
<dbReference type="RefSeq" id="XP_008604678.1">
    <property type="nucleotide sequence ID" value="XM_008606456.1"/>
</dbReference>
<dbReference type="GeneID" id="19941677"/>
<dbReference type="InterPro" id="IPR050836">
    <property type="entry name" value="SDS22/Internalin_LRR"/>
</dbReference>
<dbReference type="SMART" id="SM00369">
    <property type="entry name" value="LRR_TYP"/>
    <property type="match status" value="4"/>
</dbReference>
<dbReference type="SMART" id="SM00364">
    <property type="entry name" value="LRR_BAC"/>
    <property type="match status" value="4"/>
</dbReference>
<dbReference type="AlphaFoldDB" id="T0QV79"/>
<dbReference type="VEuPathDB" id="FungiDB:SDRG_00950"/>
<dbReference type="Pfam" id="PF13855">
    <property type="entry name" value="LRR_8"/>
    <property type="match status" value="1"/>
</dbReference>
<keyword evidence="2" id="KW-0677">Repeat</keyword>
<evidence type="ECO:0000313" key="5">
    <source>
        <dbReference type="Proteomes" id="UP000030762"/>
    </source>
</evidence>
<keyword evidence="5" id="KW-1185">Reference proteome</keyword>
<evidence type="ECO:0000256" key="1">
    <source>
        <dbReference type="ARBA" id="ARBA00022614"/>
    </source>
</evidence>
<protein>
    <recommendedName>
        <fullName evidence="6">U2A'/phosphoprotein 32 family A C-terminal domain-containing protein</fullName>
    </recommendedName>
</protein>
<dbReference type="Gene3D" id="3.80.10.10">
    <property type="entry name" value="Ribonuclease Inhibitor"/>
    <property type="match status" value="2"/>
</dbReference>
<feature type="compositionally biased region" description="Basic and acidic residues" evidence="3">
    <location>
        <begin position="379"/>
        <end position="409"/>
    </location>
</feature>
<dbReference type="eggNOG" id="KOG0531">
    <property type="taxonomic scope" value="Eukaryota"/>
</dbReference>
<dbReference type="InterPro" id="IPR003591">
    <property type="entry name" value="Leu-rich_rpt_typical-subtyp"/>
</dbReference>
<dbReference type="InParanoid" id="T0QV79"/>
<accession>T0QV79</accession>
<reference evidence="4 5" key="1">
    <citation type="submission" date="2012-04" db="EMBL/GenBank/DDBJ databases">
        <title>The Genome Sequence of Saprolegnia declina VS20.</title>
        <authorList>
            <consortium name="The Broad Institute Genome Sequencing Platform"/>
            <person name="Russ C."/>
            <person name="Nusbaum C."/>
            <person name="Tyler B."/>
            <person name="van West P."/>
            <person name="Dieguez-Uribeondo J."/>
            <person name="de Bruijn I."/>
            <person name="Tripathy S."/>
            <person name="Jiang R."/>
            <person name="Young S.K."/>
            <person name="Zeng Q."/>
            <person name="Gargeya S."/>
            <person name="Fitzgerald M."/>
            <person name="Haas B."/>
            <person name="Abouelleil A."/>
            <person name="Alvarado L."/>
            <person name="Arachchi H.M."/>
            <person name="Berlin A."/>
            <person name="Chapman S.B."/>
            <person name="Goldberg J."/>
            <person name="Griggs A."/>
            <person name="Gujja S."/>
            <person name="Hansen M."/>
            <person name="Howarth C."/>
            <person name="Imamovic A."/>
            <person name="Larimer J."/>
            <person name="McCowen C."/>
            <person name="Montmayeur A."/>
            <person name="Murphy C."/>
            <person name="Neiman D."/>
            <person name="Pearson M."/>
            <person name="Priest M."/>
            <person name="Roberts A."/>
            <person name="Saif S."/>
            <person name="Shea T."/>
            <person name="Sisk P."/>
            <person name="Sykes S."/>
            <person name="Wortman J."/>
            <person name="Nusbaum C."/>
            <person name="Birren B."/>
        </authorList>
    </citation>
    <scope>NUCLEOTIDE SEQUENCE [LARGE SCALE GENOMIC DNA]</scope>
    <source>
        <strain evidence="4 5">VS20</strain>
    </source>
</reference>
<dbReference type="PANTHER" id="PTHR46652:SF7">
    <property type="entry name" value="LEUCINE-RICH REPEAT AND IQ DOMAIN-CONTAINING PROTEIN 1"/>
    <property type="match status" value="1"/>
</dbReference>
<sequence>MHRLVPEIALSRIQTRSSMSAPPTEKPKIKKLTKSKVDEVLGGKAVLDLTHRGVETMDAHACDGLSAKKLDLSHNKLTRFSFSMAMTLTQLKITSNLLTDSGVADLSYCKALVTLDLSDNKLSRLPGSSLRHCTQLKALVLTKNAITSLDWLPSMPQLTSLIVSQNRIGEISEKALGKVKNLVKISISHNKLKALPDMAALADLSELRISNNRLTALPATLANNRNLKILDACHNAIDTWDGLENLGSLKQLKQLNLKGNPLCGVAAEAATTEDEAEKKAADKKNKLYNFKMKRIFEALIIRDGHRVLEKRTHGYVAPPKPDPEERKKRKLEADEKAKSDKKAKKAKKAEKAEKTDETPVEAALEEPAKKAKKEKKAKRVDEADQPAKAKVAKEDLRPTEEKPVDDKSIRGKKKKERVKFIKESGALGVVQMKKSKATKAPIDMATLAASTDVGMGGDSAWD</sequence>
<dbReference type="OrthoDB" id="1517790at2759"/>
<dbReference type="PROSITE" id="PS51450">
    <property type="entry name" value="LRR"/>
    <property type="match status" value="2"/>
</dbReference>
<gene>
    <name evidence="4" type="ORF">SDRG_00950</name>
</gene>
<dbReference type="PANTHER" id="PTHR46652">
    <property type="entry name" value="LEUCINE-RICH REPEAT AND IQ DOMAIN-CONTAINING PROTEIN 1-RELATED"/>
    <property type="match status" value="1"/>
</dbReference>
<proteinExistence type="predicted"/>
<dbReference type="InterPro" id="IPR001611">
    <property type="entry name" value="Leu-rich_rpt"/>
</dbReference>
<evidence type="ECO:0000313" key="4">
    <source>
        <dbReference type="EMBL" id="EQC42109.1"/>
    </source>
</evidence>
<dbReference type="EMBL" id="JH767133">
    <property type="protein sequence ID" value="EQC42109.1"/>
    <property type="molecule type" value="Genomic_DNA"/>
</dbReference>
<organism evidence="4 5">
    <name type="scientific">Saprolegnia diclina (strain VS20)</name>
    <dbReference type="NCBI Taxonomy" id="1156394"/>
    <lineage>
        <taxon>Eukaryota</taxon>
        <taxon>Sar</taxon>
        <taxon>Stramenopiles</taxon>
        <taxon>Oomycota</taxon>
        <taxon>Saprolegniomycetes</taxon>
        <taxon>Saprolegniales</taxon>
        <taxon>Saprolegniaceae</taxon>
        <taxon>Saprolegnia</taxon>
    </lineage>
</organism>
<evidence type="ECO:0000256" key="2">
    <source>
        <dbReference type="ARBA" id="ARBA00022737"/>
    </source>
</evidence>
<evidence type="ECO:0000256" key="3">
    <source>
        <dbReference type="SAM" id="MobiDB-lite"/>
    </source>
</evidence>
<dbReference type="SUPFAM" id="SSF52047">
    <property type="entry name" value="RNI-like"/>
    <property type="match status" value="1"/>
</dbReference>
<dbReference type="STRING" id="1156394.T0QV79"/>
<keyword evidence="1" id="KW-0433">Leucine-rich repeat</keyword>
<dbReference type="OMA" id="QIDDWSG"/>
<dbReference type="Proteomes" id="UP000030762">
    <property type="component" value="Unassembled WGS sequence"/>
</dbReference>
<name>T0QV79_SAPDV</name>